<dbReference type="Proteomes" id="UP000799779">
    <property type="component" value="Unassembled WGS sequence"/>
</dbReference>
<sequence>MANKLPAAVMLSMLAFAAMANPLSSKDSILEFEFFNQTSVDARAVPYAPGRCSFHGIVRRECLGSPESEWHTATYLAIPAIVDNSKNPVIKPAHGLHVPTNKELWRIYGLNEQLQAIWGRKMVIYRYDDCEWNSKKPRSSRDCSDCGNGHWTAGDLKCSERKLHNVRYSDMDCSFNC</sequence>
<reference evidence="2" key="1">
    <citation type="journal article" date="2020" name="Stud. Mycol.">
        <title>101 Dothideomycetes genomes: a test case for predicting lifestyles and emergence of pathogens.</title>
        <authorList>
            <person name="Haridas S."/>
            <person name="Albert R."/>
            <person name="Binder M."/>
            <person name="Bloem J."/>
            <person name="Labutti K."/>
            <person name="Salamov A."/>
            <person name="Andreopoulos B."/>
            <person name="Baker S."/>
            <person name="Barry K."/>
            <person name="Bills G."/>
            <person name="Bluhm B."/>
            <person name="Cannon C."/>
            <person name="Castanera R."/>
            <person name="Culley D."/>
            <person name="Daum C."/>
            <person name="Ezra D."/>
            <person name="Gonzalez J."/>
            <person name="Henrissat B."/>
            <person name="Kuo A."/>
            <person name="Liang C."/>
            <person name="Lipzen A."/>
            <person name="Lutzoni F."/>
            <person name="Magnuson J."/>
            <person name="Mondo S."/>
            <person name="Nolan M."/>
            <person name="Ohm R."/>
            <person name="Pangilinan J."/>
            <person name="Park H.-J."/>
            <person name="Ramirez L."/>
            <person name="Alfaro M."/>
            <person name="Sun H."/>
            <person name="Tritt A."/>
            <person name="Yoshinaga Y."/>
            <person name="Zwiers L.-H."/>
            <person name="Turgeon B."/>
            <person name="Goodwin S."/>
            <person name="Spatafora J."/>
            <person name="Crous P."/>
            <person name="Grigoriev I."/>
        </authorList>
    </citation>
    <scope>NUCLEOTIDE SEQUENCE</scope>
    <source>
        <strain evidence="2">CBS 123094</strain>
    </source>
</reference>
<feature type="signal peptide" evidence="1">
    <location>
        <begin position="1"/>
        <end position="20"/>
    </location>
</feature>
<organism evidence="2 3">
    <name type="scientific">Amniculicola lignicola CBS 123094</name>
    <dbReference type="NCBI Taxonomy" id="1392246"/>
    <lineage>
        <taxon>Eukaryota</taxon>
        <taxon>Fungi</taxon>
        <taxon>Dikarya</taxon>
        <taxon>Ascomycota</taxon>
        <taxon>Pezizomycotina</taxon>
        <taxon>Dothideomycetes</taxon>
        <taxon>Pleosporomycetidae</taxon>
        <taxon>Pleosporales</taxon>
        <taxon>Amniculicolaceae</taxon>
        <taxon>Amniculicola</taxon>
    </lineage>
</organism>
<accession>A0A6A5WFQ6</accession>
<evidence type="ECO:0000256" key="1">
    <source>
        <dbReference type="SAM" id="SignalP"/>
    </source>
</evidence>
<gene>
    <name evidence="2" type="ORF">P154DRAFT_535140</name>
</gene>
<evidence type="ECO:0000313" key="3">
    <source>
        <dbReference type="Proteomes" id="UP000799779"/>
    </source>
</evidence>
<dbReference type="AlphaFoldDB" id="A0A6A5WFQ6"/>
<feature type="chain" id="PRO_5025510040" evidence="1">
    <location>
        <begin position="21"/>
        <end position="177"/>
    </location>
</feature>
<keyword evidence="3" id="KW-1185">Reference proteome</keyword>
<evidence type="ECO:0000313" key="2">
    <source>
        <dbReference type="EMBL" id="KAF1999898.1"/>
    </source>
</evidence>
<proteinExistence type="predicted"/>
<dbReference type="EMBL" id="ML977592">
    <property type="protein sequence ID" value="KAF1999898.1"/>
    <property type="molecule type" value="Genomic_DNA"/>
</dbReference>
<name>A0A6A5WFQ6_9PLEO</name>
<protein>
    <submittedName>
        <fullName evidence="2">Uncharacterized protein</fullName>
    </submittedName>
</protein>
<keyword evidence="1" id="KW-0732">Signal</keyword>